<dbReference type="RefSeq" id="WP_152266138.1">
    <property type="nucleotide sequence ID" value="NZ_VOKX01000133.1"/>
</dbReference>
<keyword evidence="3" id="KW-1185">Reference proteome</keyword>
<evidence type="ECO:0000313" key="2">
    <source>
        <dbReference type="EMBL" id="KAB7833491.1"/>
    </source>
</evidence>
<dbReference type="Gene3D" id="2.30.30.40">
    <property type="entry name" value="SH3 Domains"/>
    <property type="match status" value="1"/>
</dbReference>
<dbReference type="EMBL" id="VOKX01000133">
    <property type="protein sequence ID" value="KAB7833491.1"/>
    <property type="molecule type" value="Genomic_DNA"/>
</dbReference>
<feature type="signal peptide" evidence="1">
    <location>
        <begin position="1"/>
        <end position="37"/>
    </location>
</feature>
<evidence type="ECO:0000256" key="1">
    <source>
        <dbReference type="SAM" id="SignalP"/>
    </source>
</evidence>
<dbReference type="AlphaFoldDB" id="A0A5N5VXC4"/>
<evidence type="ECO:0000313" key="3">
    <source>
        <dbReference type="Proteomes" id="UP000327000"/>
    </source>
</evidence>
<comment type="caution">
    <text evidence="2">The sequence shown here is derived from an EMBL/GenBank/DDBJ whole genome shotgun (WGS) entry which is preliminary data.</text>
</comment>
<name>A0A5N5VXC4_STRMB</name>
<dbReference type="OrthoDB" id="4234537at2"/>
<organism evidence="2 3">
    <name type="scientific">Streptomyces mobaraensis</name>
    <name type="common">Streptoverticillium mobaraense</name>
    <dbReference type="NCBI Taxonomy" id="35621"/>
    <lineage>
        <taxon>Bacteria</taxon>
        <taxon>Bacillati</taxon>
        <taxon>Actinomycetota</taxon>
        <taxon>Actinomycetes</taxon>
        <taxon>Kitasatosporales</taxon>
        <taxon>Streptomycetaceae</taxon>
        <taxon>Streptomyces</taxon>
    </lineage>
</organism>
<gene>
    <name evidence="2" type="ORF">FRZ00_33600</name>
</gene>
<reference evidence="2 3" key="1">
    <citation type="journal article" date="2019" name="Microb. Cell Fact.">
        <title>Exploring novel herbicidin analogues by transcriptional regulator overexpression and MS/MS molecular networking.</title>
        <authorList>
            <person name="Shi Y."/>
            <person name="Gu R."/>
            <person name="Li Y."/>
            <person name="Wang X."/>
            <person name="Ren W."/>
            <person name="Li X."/>
            <person name="Wang L."/>
            <person name="Xie Y."/>
            <person name="Hong B."/>
        </authorList>
    </citation>
    <scope>NUCLEOTIDE SEQUENCE [LARGE SCALE GENOMIC DNA]</scope>
    <source>
        <strain evidence="2 3">US-43</strain>
    </source>
</reference>
<feature type="chain" id="PRO_5025058498" evidence="1">
    <location>
        <begin position="38"/>
        <end position="103"/>
    </location>
</feature>
<protein>
    <submittedName>
        <fullName evidence="2">Uncharacterized protein</fullName>
    </submittedName>
</protein>
<accession>A0A5N5VXC4</accession>
<sequence length="103" mass="10664">MTSENRGKTAGKRAAAMAGLLATATLGGAALAAPAHADDVYGHCTGEGVRIRAAASTSASVVGLCYSDHRLAHRDVSGDGQWDKVYDVTTGVSGWISHGYWSW</sequence>
<keyword evidence="1" id="KW-0732">Signal</keyword>
<proteinExistence type="predicted"/>
<dbReference type="Proteomes" id="UP000327000">
    <property type="component" value="Unassembled WGS sequence"/>
</dbReference>